<feature type="region of interest" description="Disordered" evidence="1">
    <location>
        <begin position="16"/>
        <end position="39"/>
    </location>
</feature>
<name>V6KX12_STRRC</name>
<comment type="caution">
    <text evidence="2">The sequence shown here is derived from an EMBL/GenBank/DDBJ whole genome shotgun (WGS) entry which is preliminary data.</text>
</comment>
<protein>
    <submittedName>
        <fullName evidence="2">Uncharacterized protein</fullName>
    </submittedName>
</protein>
<keyword evidence="3" id="KW-1185">Reference proteome</keyword>
<sequence length="39" mass="4074">MTADPRLGLRRLYPAATAGGPTFRGGSGIRADTPIKPFS</sequence>
<evidence type="ECO:0000313" key="3">
    <source>
        <dbReference type="Proteomes" id="UP000017984"/>
    </source>
</evidence>
<dbReference type="Proteomes" id="UP000017984">
    <property type="component" value="Chromosome"/>
</dbReference>
<reference evidence="2 3" key="1">
    <citation type="journal article" date="2014" name="Genome Announc.">
        <title>Draft Genome Sequence of Streptomyces roseochromogenes subsp. oscitans DS 12.976, Producer of the Aminocoumarin Antibiotic Clorobiocin.</title>
        <authorList>
            <person name="Ruckert C."/>
            <person name="Kalinowski J."/>
            <person name="Heide L."/>
            <person name="Apel A.K."/>
        </authorList>
    </citation>
    <scope>NUCLEOTIDE SEQUENCE [LARGE SCALE GENOMIC DNA]</scope>
    <source>
        <strain evidence="2 3">DS 12.976</strain>
    </source>
</reference>
<proteinExistence type="predicted"/>
<gene>
    <name evidence="2" type="ORF">M878_01390</name>
</gene>
<organism evidence="2 3">
    <name type="scientific">Streptomyces roseochromogenus subsp. oscitans DS 12.976</name>
    <dbReference type="NCBI Taxonomy" id="1352936"/>
    <lineage>
        <taxon>Bacteria</taxon>
        <taxon>Bacillati</taxon>
        <taxon>Actinomycetota</taxon>
        <taxon>Actinomycetes</taxon>
        <taxon>Kitasatosporales</taxon>
        <taxon>Streptomycetaceae</taxon>
        <taxon>Streptomyces</taxon>
    </lineage>
</organism>
<dbReference type="EMBL" id="AWQX01000007">
    <property type="protein sequence ID" value="EST36568.1"/>
    <property type="molecule type" value="Genomic_DNA"/>
</dbReference>
<dbReference type="AlphaFoldDB" id="V6KX12"/>
<dbReference type="HOGENOM" id="CLU_3317889_0_0_11"/>
<evidence type="ECO:0000256" key="1">
    <source>
        <dbReference type="SAM" id="MobiDB-lite"/>
    </source>
</evidence>
<accession>V6KX12</accession>
<evidence type="ECO:0000313" key="2">
    <source>
        <dbReference type="EMBL" id="EST36568.1"/>
    </source>
</evidence>